<evidence type="ECO:0000313" key="10">
    <source>
        <dbReference type="Proteomes" id="UP001160625"/>
    </source>
</evidence>
<keyword evidence="2" id="KW-0813">Transport</keyword>
<dbReference type="PROSITE" id="PS51202">
    <property type="entry name" value="RCK_C"/>
    <property type="match status" value="2"/>
</dbReference>
<keyword evidence="4" id="KW-0677">Repeat</keyword>
<evidence type="ECO:0000256" key="3">
    <source>
        <dbReference type="ARBA" id="ARBA00022692"/>
    </source>
</evidence>
<keyword evidence="5 7" id="KW-1133">Transmembrane helix</keyword>
<dbReference type="Pfam" id="PF02080">
    <property type="entry name" value="TrkA_C"/>
    <property type="match status" value="2"/>
</dbReference>
<feature type="transmembrane region" description="Helical" evidence="7">
    <location>
        <begin position="567"/>
        <end position="589"/>
    </location>
</feature>
<dbReference type="InterPro" id="IPR004680">
    <property type="entry name" value="Cit_transptr-like_dom"/>
</dbReference>
<feature type="transmembrane region" description="Helical" evidence="7">
    <location>
        <begin position="138"/>
        <end position="160"/>
    </location>
</feature>
<feature type="transmembrane region" description="Helical" evidence="7">
    <location>
        <begin position="172"/>
        <end position="199"/>
    </location>
</feature>
<dbReference type="Pfam" id="PF03600">
    <property type="entry name" value="CitMHS"/>
    <property type="match status" value="1"/>
</dbReference>
<dbReference type="InterPro" id="IPR051679">
    <property type="entry name" value="DASS-Related_Transporters"/>
</dbReference>
<evidence type="ECO:0000256" key="5">
    <source>
        <dbReference type="ARBA" id="ARBA00022989"/>
    </source>
</evidence>
<dbReference type="InterPro" id="IPR006037">
    <property type="entry name" value="RCK_C"/>
</dbReference>
<evidence type="ECO:0000256" key="7">
    <source>
        <dbReference type="SAM" id="Phobius"/>
    </source>
</evidence>
<feature type="transmembrane region" description="Helical" evidence="7">
    <location>
        <begin position="96"/>
        <end position="118"/>
    </location>
</feature>
<feature type="transmembrane region" description="Helical" evidence="7">
    <location>
        <begin position="28"/>
        <end position="45"/>
    </location>
</feature>
<feature type="transmembrane region" description="Helical" evidence="7">
    <location>
        <begin position="6"/>
        <end position="21"/>
    </location>
</feature>
<keyword evidence="10" id="KW-1185">Reference proteome</keyword>
<dbReference type="PANTHER" id="PTHR43652">
    <property type="entry name" value="BASIC AMINO ACID ANTIPORTER YFCC-RELATED"/>
    <property type="match status" value="1"/>
</dbReference>
<sequence>MTTPQILSFALIGAAIATFAWGRFRYDLVSLVVLLVGMGVGVVPVKEAFTGFTSDVVVIIATALIVSAAIAKSGVIESALRPILSRLNRLRVQVPVMAGATAVLSILTKNVGALAILMPTALKLGRTEGSSVSALLMPMSFMSLLGGLVTLVGTSTNIIVSQVRQEETGHPFAMFDFAPVGLGLTLLGLVVVTFCWPLLPRRVGGGGLEEVVSTASYSTEATIPDELPDDLKTIADLELDKDGVELVAIERADGTRTSASPSAPLRPGEVLVLEGDDDALSRFFDRLPLKQAHHDEEIEKATPKEEIRTVEAVVQPESPLIGTSAARARLQDRHGVKLLAIGRSSQRITKRLREVTIRAGDVLLLRSGEQAMPDFLSQSGLLPLAERSVKLGNPRQRYGPIAILAVALVLVAFKVISIAAAFFGAAVLIVVIGSLTMREAYGALEPEVLVLIGALTPVSEAVRHTGGTDLIAHGMAHLLTGAPPMLVLGALMVTAMLCSPFLHNAPTVLVLGPIAVSVAKHLGLSPDPFLMAVATGSGCDFLSPVGHQCNTLVMGPGGYRFWDYARLGAPLSLMVIVVGTPLIALVWPLTAH</sequence>
<evidence type="ECO:0000256" key="2">
    <source>
        <dbReference type="ARBA" id="ARBA00022448"/>
    </source>
</evidence>
<dbReference type="Gene3D" id="3.30.70.1450">
    <property type="entry name" value="Regulator of K+ conductance, C-terminal domain"/>
    <property type="match status" value="2"/>
</dbReference>
<organism evidence="9 10">
    <name type="scientific">Sphingomonas oryzagri</name>
    <dbReference type="NCBI Taxonomy" id="3042314"/>
    <lineage>
        <taxon>Bacteria</taxon>
        <taxon>Pseudomonadati</taxon>
        <taxon>Pseudomonadota</taxon>
        <taxon>Alphaproteobacteria</taxon>
        <taxon>Sphingomonadales</taxon>
        <taxon>Sphingomonadaceae</taxon>
        <taxon>Sphingomonas</taxon>
    </lineage>
</organism>
<dbReference type="EMBL" id="JARYGZ010000001">
    <property type="protein sequence ID" value="MDH7639060.1"/>
    <property type="molecule type" value="Genomic_DNA"/>
</dbReference>
<keyword evidence="3 7" id="KW-0812">Transmembrane</keyword>
<feature type="transmembrane region" description="Helical" evidence="7">
    <location>
        <begin position="401"/>
        <end position="432"/>
    </location>
</feature>
<evidence type="ECO:0000256" key="4">
    <source>
        <dbReference type="ARBA" id="ARBA00022737"/>
    </source>
</evidence>
<proteinExistence type="predicted"/>
<evidence type="ECO:0000256" key="6">
    <source>
        <dbReference type="ARBA" id="ARBA00023136"/>
    </source>
</evidence>
<feature type="domain" description="RCK C-terminal" evidence="8">
    <location>
        <begin position="206"/>
        <end position="289"/>
    </location>
</feature>
<name>A0ABT6N191_9SPHN</name>
<dbReference type="Proteomes" id="UP001160625">
    <property type="component" value="Unassembled WGS sequence"/>
</dbReference>
<dbReference type="SUPFAM" id="SSF116726">
    <property type="entry name" value="TrkA C-terminal domain-like"/>
    <property type="match status" value="2"/>
</dbReference>
<feature type="domain" description="RCK C-terminal" evidence="8">
    <location>
        <begin position="296"/>
        <end position="381"/>
    </location>
</feature>
<feature type="transmembrane region" description="Helical" evidence="7">
    <location>
        <begin position="57"/>
        <end position="75"/>
    </location>
</feature>
<evidence type="ECO:0000259" key="8">
    <source>
        <dbReference type="PROSITE" id="PS51202"/>
    </source>
</evidence>
<comment type="subcellular location">
    <subcellularLocation>
        <location evidence="1">Membrane</location>
        <topology evidence="1">Multi-pass membrane protein</topology>
    </subcellularLocation>
</comment>
<dbReference type="RefSeq" id="WP_281044328.1">
    <property type="nucleotide sequence ID" value="NZ_JARYGZ010000001.1"/>
</dbReference>
<gene>
    <name evidence="9" type="ORF">QGN17_09995</name>
</gene>
<dbReference type="PANTHER" id="PTHR43652:SF2">
    <property type="entry name" value="BASIC AMINO ACID ANTIPORTER YFCC-RELATED"/>
    <property type="match status" value="1"/>
</dbReference>
<reference evidence="9" key="1">
    <citation type="submission" date="2023-04" db="EMBL/GenBank/DDBJ databases">
        <title>Sphingomonas sp. MAHUQ-71 isolated from rice field.</title>
        <authorList>
            <person name="Huq M.A."/>
        </authorList>
    </citation>
    <scope>NUCLEOTIDE SEQUENCE</scope>
    <source>
        <strain evidence="9">MAHUQ-71</strain>
    </source>
</reference>
<protein>
    <submittedName>
        <fullName evidence="9">SLC13 family permease</fullName>
    </submittedName>
</protein>
<accession>A0ABT6N191</accession>
<keyword evidence="6 7" id="KW-0472">Membrane</keyword>
<comment type="caution">
    <text evidence="9">The sequence shown here is derived from an EMBL/GenBank/DDBJ whole genome shotgun (WGS) entry which is preliminary data.</text>
</comment>
<dbReference type="InterPro" id="IPR036721">
    <property type="entry name" value="RCK_C_sf"/>
</dbReference>
<evidence type="ECO:0000256" key="1">
    <source>
        <dbReference type="ARBA" id="ARBA00004141"/>
    </source>
</evidence>
<evidence type="ECO:0000313" key="9">
    <source>
        <dbReference type="EMBL" id="MDH7639060.1"/>
    </source>
</evidence>